<dbReference type="OrthoDB" id="99518at2"/>
<name>A0A4Q0SU40_9BACT</name>
<evidence type="ECO:0000313" key="2">
    <source>
        <dbReference type="EMBL" id="RXH54535.1"/>
    </source>
</evidence>
<dbReference type="InterPro" id="IPR014756">
    <property type="entry name" value="Ig_E-set"/>
</dbReference>
<dbReference type="Proteomes" id="UP000289437">
    <property type="component" value="Unassembled WGS sequence"/>
</dbReference>
<organism evidence="2 3">
    <name type="scientific">Granulicella sibirica</name>
    <dbReference type="NCBI Taxonomy" id="2479048"/>
    <lineage>
        <taxon>Bacteria</taxon>
        <taxon>Pseudomonadati</taxon>
        <taxon>Acidobacteriota</taxon>
        <taxon>Terriglobia</taxon>
        <taxon>Terriglobales</taxon>
        <taxon>Acidobacteriaceae</taxon>
        <taxon>Granulicella</taxon>
    </lineage>
</organism>
<dbReference type="RefSeq" id="WP_128914307.1">
    <property type="nucleotide sequence ID" value="NZ_RDSM01000003.1"/>
</dbReference>
<dbReference type="Gene3D" id="2.60.40.10">
    <property type="entry name" value="Immunoglobulins"/>
    <property type="match status" value="3"/>
</dbReference>
<proteinExistence type="predicted"/>
<protein>
    <recommendedName>
        <fullName evidence="1">IPT/TIG domain-containing protein</fullName>
    </recommendedName>
</protein>
<keyword evidence="3" id="KW-1185">Reference proteome</keyword>
<dbReference type="InterPro" id="IPR013783">
    <property type="entry name" value="Ig-like_fold"/>
</dbReference>
<reference evidence="2 3" key="1">
    <citation type="submission" date="2018-11" db="EMBL/GenBank/DDBJ databases">
        <authorList>
            <person name="Mardanov A.V."/>
            <person name="Ravin N.V."/>
            <person name="Dedysh S.N."/>
        </authorList>
    </citation>
    <scope>NUCLEOTIDE SEQUENCE [LARGE SCALE GENOMIC DNA]</scope>
    <source>
        <strain evidence="2 3">AF10</strain>
    </source>
</reference>
<accession>A0A4Q0SU40</accession>
<dbReference type="CDD" id="cd00102">
    <property type="entry name" value="IPT"/>
    <property type="match status" value="1"/>
</dbReference>
<feature type="domain" description="IPT/TIG" evidence="1">
    <location>
        <begin position="562"/>
        <end position="627"/>
    </location>
</feature>
<evidence type="ECO:0000313" key="3">
    <source>
        <dbReference type="Proteomes" id="UP000289437"/>
    </source>
</evidence>
<comment type="caution">
    <text evidence="2">The sequence shown here is derived from an EMBL/GenBank/DDBJ whole genome shotgun (WGS) entry which is preliminary data.</text>
</comment>
<dbReference type="EMBL" id="RDSM01000003">
    <property type="protein sequence ID" value="RXH54535.1"/>
    <property type="molecule type" value="Genomic_DNA"/>
</dbReference>
<dbReference type="SUPFAM" id="SSF81296">
    <property type="entry name" value="E set domains"/>
    <property type="match status" value="1"/>
</dbReference>
<evidence type="ECO:0000259" key="1">
    <source>
        <dbReference type="Pfam" id="PF01833"/>
    </source>
</evidence>
<dbReference type="Pfam" id="PF01833">
    <property type="entry name" value="TIG"/>
    <property type="match status" value="1"/>
</dbReference>
<reference evidence="3" key="2">
    <citation type="submission" date="2019-02" db="EMBL/GenBank/DDBJ databases">
        <title>Granulicella sibirica sp. nov., a psychrotolerant acidobacterium isolated from an organic soil layer in forested tundra, West Siberia.</title>
        <authorList>
            <person name="Oshkin I.Y."/>
            <person name="Kulichevskaya I.S."/>
            <person name="Rijpstra W.I.C."/>
            <person name="Sinninghe Damste J.S."/>
            <person name="Rakitin A.L."/>
            <person name="Ravin N.V."/>
            <person name="Dedysh S.N."/>
        </authorList>
    </citation>
    <scope>NUCLEOTIDE SEQUENCE [LARGE SCALE GENOMIC DNA]</scope>
    <source>
        <strain evidence="3">AF10</strain>
    </source>
</reference>
<dbReference type="InterPro" id="IPR002909">
    <property type="entry name" value="IPT_dom"/>
</dbReference>
<gene>
    <name evidence="2" type="ORF">GRAN_3638</name>
</gene>
<sequence length="1367" mass="136191">MRLTRTAVWAIWLTVTVTATAFAGGPRWSSGRPYFANSDGKPVVWFTTSPLYFTDPGDLSASVNHAAADALVADAAGVWNVSVSSIVLAQGGTLAEHVSSANVSFGSSGLVFPADVQPSNSAAIQIAVIYDSDGSVTDLLLGSGASDPGNCRQAAVTESVDSIAPSNLIQHALLVLNGRCTGPDPELQLEMKYRLVRAFGRVLGLAWSQTNDNVFTGSPQASNAEELNWPLMHPIDLLCGPYAYQCLPQPFTLRPDDLASIATVYPSGTTGNGKIPAYSVAGFVTGSINFANGQGMQGVNVLVRRFHPPTNTTDAYDLESSVSGYRFQRIGGNPVTPKGTSLAESFGWPYQMEGTFDLAWIPIPTGEVWNNMIVTTEPVNPLYTGQYAVGPYTESQVTPSGEPLTVTYGVVGRASYASKTLVATSGAGACTPGSDGAETAPTDVVPNGEWAGTLCGYGHTAWSGFAVQAGRTLTVEVMALDDQGIPTAGKVQPVIGLWASADAPGTPPSVGSVAASMNTATPGLTALTVANPATRLLRLGLGDMRGDGRPDYAYTARVLYADSITPTQVPLNGGQVTISGIGFRSGNAVTINGAAAQVLSWSPTSIVAIAPAMTSAQTADVAVTDLSTGGETTMTAALTYGSTALPDVLTVVSSPASGAYIGVPAAAAFAVRVLLADSSTPASGVGVTVSATNATLGACGAIPTCVLTTDNTGSILTSVTPTTIGTINLLASVDTASVTASFVSATIIPDTLQLLSLPSSPIYAGIPASAPFAVRVTLPDGVTPAIGLTTAVSAMGATLGACAGLSSCRLITSPAGMISTTVIPSAAGTISLQATAGGGTLSASFGALALPPDILRVTSVPANGAYVGTPAASPFGVKVLLGDALTPASGVTVKISATQATLGACGLSTCTLTADSTGSVSTTVAPTTPGTISLSATAGGSTLPASFTAQAVPPETVHLVSIPGNGTTVGTPAAIPFAFQVLLGDGITPAPGVPATVTATGGQLGACGAATCSITTDAQGMISTTVTPTILGTISLKASAGGGSIAVAFTSSANWIRILSQPATLVYVGVPAAIPFRAQVLRADGVTPIAGAAVSISATLAGLSTCAGASSCVLTADASGTISAIVTPHSPGIVTFQLASGSASASASFQALAMPPDYLKILSAPTGAAYVGLLSPTPFTVQVYLGDRITLATGISVKLQSPAASLTNCGTACYFTTDANGTISTTVTPLFAGPIVLTAIAGGVTVTSTVTGVTLPNDILTVTSLPPDGSSIGQAASTPFSVKILYGDGATIAAGVPMTVTATNATLTACGRASCVLHADPTGIATTQVIPIAAGPAVLTATAGGTTITSTFFAASPPDVPAVLSLR</sequence>